<dbReference type="GeneID" id="67032130"/>
<gene>
    <name evidence="3" type="ORF">RhiXN_09851</name>
</gene>
<dbReference type="PANTHER" id="PTHR33481">
    <property type="entry name" value="REVERSE TRANSCRIPTASE"/>
    <property type="match status" value="1"/>
</dbReference>
<dbReference type="InterPro" id="IPR005135">
    <property type="entry name" value="Endo/exonuclease/phosphatase"/>
</dbReference>
<protein>
    <submittedName>
        <fullName evidence="3">Reverse transcriptase from mobile element jockey protein</fullName>
    </submittedName>
</protein>
<evidence type="ECO:0000259" key="2">
    <source>
        <dbReference type="PROSITE" id="PS50878"/>
    </source>
</evidence>
<dbReference type="GO" id="GO:0003964">
    <property type="term" value="F:RNA-directed DNA polymerase activity"/>
    <property type="evidence" value="ECO:0007669"/>
    <property type="project" value="UniProtKB-KW"/>
</dbReference>
<dbReference type="Gene3D" id="3.30.420.10">
    <property type="entry name" value="Ribonuclease H-like superfamily/Ribonuclease H"/>
    <property type="match status" value="1"/>
</dbReference>
<dbReference type="SUPFAM" id="SSF53098">
    <property type="entry name" value="Ribonuclease H-like"/>
    <property type="match status" value="1"/>
</dbReference>
<dbReference type="Gene3D" id="3.60.10.10">
    <property type="entry name" value="Endonuclease/exonuclease/phosphatase"/>
    <property type="match status" value="1"/>
</dbReference>
<dbReference type="InterPro" id="IPR043502">
    <property type="entry name" value="DNA/RNA_pol_sf"/>
</dbReference>
<dbReference type="InterPro" id="IPR000477">
    <property type="entry name" value="RT_dom"/>
</dbReference>
<keyword evidence="3" id="KW-0808">Transferase</keyword>
<dbReference type="Proteomes" id="UP000650533">
    <property type="component" value="Chromosome 8"/>
</dbReference>
<dbReference type="PANTHER" id="PTHR33481:SF1">
    <property type="entry name" value="ENDONUCLEASE_EXONUCLEASE_PHOSPHATASE DOMAIN-CONTAINING PROTEIN-RELATED"/>
    <property type="match status" value="1"/>
</dbReference>
<dbReference type="PROSITE" id="PS50878">
    <property type="entry name" value="RT_POL"/>
    <property type="match status" value="1"/>
</dbReference>
<dbReference type="InterPro" id="IPR036397">
    <property type="entry name" value="RNaseH_sf"/>
</dbReference>
<evidence type="ECO:0000313" key="3">
    <source>
        <dbReference type="EMBL" id="QRW22264.1"/>
    </source>
</evidence>
<keyword evidence="3" id="KW-0548">Nucleotidyltransferase</keyword>
<dbReference type="EMBL" id="CP059665">
    <property type="protein sequence ID" value="QRW22264.1"/>
    <property type="molecule type" value="Genomic_DNA"/>
</dbReference>
<feature type="domain" description="Reverse transcriptase" evidence="2">
    <location>
        <begin position="464"/>
        <end position="742"/>
    </location>
</feature>
<evidence type="ECO:0000256" key="1">
    <source>
        <dbReference type="SAM" id="MobiDB-lite"/>
    </source>
</evidence>
<sequence>MIQDPWWGRIGYDKTIDPKTINIYGTTNSPFWMCFSPPGISGPKGPGVSIYVRRDIPGLLAQYSDSLPPHPDVLAVDVIYNGSLTTLVNVYIHGDNKRYEEALNHLICHPYPSSHPIVIAGDFNAHHPNWALEGSKWVDNHPNPNARLLDNWISENDFHIFNDLTMPTCIGRRGQSDSIIDLTLLNSATVDAFEDFEWTCKAEGAMGLDHNIILWTISLHIHADGTTDTKPPPNFVIDLEIEDDWTSCFDFLLSLAHLPLDPKTPADLESMANGILQAMTQATQDTMPQKKQGKRGSQLPWWSSKCSKALRELKHPSDSRSRDVRRAALRGAIRRACKSHANKVCKAATVGNIFRYTNWYKGKRWAPLPPICFGGGLVTQPQQKAIALTDKFFPKATLAKVLLEPIGIPLSPQRPWHSITKEEVEAALADLSNTSAPGAFGTNYQLLKWAFSLNPVPILALYNGCLTLGYHPTCLCNAVIAVIPKPNCNNMSNPKSYRPISLLETLSKCLEKVITQRLIYESGKFNLIPHLQFGGRDMTSCINAGLCLTHNVKAQWALGKHVSLLTMDVSGYFNNIDHARLVYTLRRLGFAHKICQWLISYLHERTAQPKIDNTLCNLINLLAVGIPQGSPLSPILSSIYSIPLLRAIQDPQVHTYAYVDNFSILAFSHSHSANAQILKEIALLANETLQLLGLEFELPKSNLIHFISQKQQPSNAKVKIPLEHGALNITPKVVVQWLGFYLDQKLNFQEHIRYMANKANAVLAGLQMLANTVRGMTMRHARILFISCVQPILTFGLLLWFHGKLQKSLSNPIQKAQNAGIQWLTGAFKTTPTTALHHLASIPPIHIYLHRLNTNAATKFRALPKLAKVSRRLPPSWDTHNPSLPYPPKPKSNTTITPSPITRLAALSHPDAKFQTPYLNPPWRPDNPFPGRLVCAFPPGGSLKNCQEKIAENANRLINALAHKGTLVGFSDSLKESEVAKFSGGIGPCANIFDAKMLALALIAQRCVRFARSHNIQKIHVFLDNLAAVRIINRTKPHPAQYASILFRKEVHAFLRDNPRRTFVVQWIPGHSKIDGNKRANRLANEGLNLRPTAFFNPTSTPHSKTVRKHIPRPLSLKLHPIFNNPSLPCSVSSCLVHVMTGHGWFGEYKDRMPFIEGSHKCPCGKQVQSVPHLLFLCPLSEDSRKNLTNVAPDLNPLTLFGSTKGLEADTAPPSPV</sequence>
<dbReference type="RefSeq" id="XP_043182501.1">
    <property type="nucleotide sequence ID" value="XM_043329667.1"/>
</dbReference>
<dbReference type="CDD" id="cd09276">
    <property type="entry name" value="Rnase_HI_RT_non_LTR"/>
    <property type="match status" value="1"/>
</dbReference>
<dbReference type="Pfam" id="PF00078">
    <property type="entry name" value="RVT_1"/>
    <property type="match status" value="1"/>
</dbReference>
<feature type="region of interest" description="Disordered" evidence="1">
    <location>
        <begin position="877"/>
        <end position="898"/>
    </location>
</feature>
<dbReference type="SUPFAM" id="SSF56672">
    <property type="entry name" value="DNA/RNA polymerases"/>
    <property type="match status" value="1"/>
</dbReference>
<dbReference type="AlphaFoldDB" id="A0A8H8NYG7"/>
<dbReference type="SUPFAM" id="SSF56219">
    <property type="entry name" value="DNase I-like"/>
    <property type="match status" value="1"/>
</dbReference>
<keyword evidence="3" id="KW-0695">RNA-directed DNA polymerase</keyword>
<accession>A0A8H8NYG7</accession>
<proteinExistence type="predicted"/>
<evidence type="ECO:0000313" key="4">
    <source>
        <dbReference type="Proteomes" id="UP000650533"/>
    </source>
</evidence>
<dbReference type="Pfam" id="PF14529">
    <property type="entry name" value="Exo_endo_phos_2"/>
    <property type="match status" value="1"/>
</dbReference>
<organism evidence="3 4">
    <name type="scientific">Rhizoctonia solani</name>
    <dbReference type="NCBI Taxonomy" id="456999"/>
    <lineage>
        <taxon>Eukaryota</taxon>
        <taxon>Fungi</taxon>
        <taxon>Dikarya</taxon>
        <taxon>Basidiomycota</taxon>
        <taxon>Agaricomycotina</taxon>
        <taxon>Agaricomycetes</taxon>
        <taxon>Cantharellales</taxon>
        <taxon>Ceratobasidiaceae</taxon>
        <taxon>Rhizoctonia</taxon>
    </lineage>
</organism>
<reference evidence="3" key="1">
    <citation type="submission" date="2020-05" db="EMBL/GenBank/DDBJ databases">
        <title>Evolutionary and genomic comparisons of hybrid uninucleate and nonhybrid Rhizoctonia fungi.</title>
        <authorList>
            <person name="Li C."/>
            <person name="Chen X."/>
        </authorList>
    </citation>
    <scope>NUCLEOTIDE SEQUENCE</scope>
    <source>
        <strain evidence="3">AG-1 IA</strain>
    </source>
</reference>
<dbReference type="InterPro" id="IPR036691">
    <property type="entry name" value="Endo/exonu/phosph_ase_sf"/>
</dbReference>
<dbReference type="CDD" id="cd01650">
    <property type="entry name" value="RT_nLTR_like"/>
    <property type="match status" value="1"/>
</dbReference>
<name>A0A8H8NYG7_9AGAM</name>
<dbReference type="GO" id="GO:0003676">
    <property type="term" value="F:nucleic acid binding"/>
    <property type="evidence" value="ECO:0007669"/>
    <property type="project" value="InterPro"/>
</dbReference>
<dbReference type="InterPro" id="IPR012337">
    <property type="entry name" value="RNaseH-like_sf"/>
</dbReference>
<dbReference type="KEGG" id="rsx:RhiXN_09851"/>